<keyword evidence="6" id="KW-1185">Reference proteome</keyword>
<reference evidence="5" key="1">
    <citation type="submission" date="2022-04" db="EMBL/GenBank/DDBJ databases">
        <title>Carnegiea gigantea Genome sequencing and assembly v2.</title>
        <authorList>
            <person name="Copetti D."/>
            <person name="Sanderson M.J."/>
            <person name="Burquez A."/>
            <person name="Wojciechowski M.F."/>
        </authorList>
    </citation>
    <scope>NUCLEOTIDE SEQUENCE</scope>
    <source>
        <strain evidence="5">SGP5-SGP5p</strain>
        <tissue evidence="5">Aerial part</tissue>
    </source>
</reference>
<dbReference type="EMBL" id="JAKOGI010000873">
    <property type="protein sequence ID" value="KAJ8429663.1"/>
    <property type="molecule type" value="Genomic_DNA"/>
</dbReference>
<feature type="compositionally biased region" description="Polar residues" evidence="2">
    <location>
        <begin position="1"/>
        <end position="10"/>
    </location>
</feature>
<feature type="domain" description="RING-type" evidence="4">
    <location>
        <begin position="288"/>
        <end position="329"/>
    </location>
</feature>
<dbReference type="Pfam" id="PF13639">
    <property type="entry name" value="zf-RING_2"/>
    <property type="match status" value="1"/>
</dbReference>
<evidence type="ECO:0000256" key="3">
    <source>
        <dbReference type="SAM" id="Phobius"/>
    </source>
</evidence>
<feature type="transmembrane region" description="Helical" evidence="3">
    <location>
        <begin position="174"/>
        <end position="192"/>
    </location>
</feature>
<dbReference type="InterPro" id="IPR001841">
    <property type="entry name" value="Znf_RING"/>
</dbReference>
<sequence length="334" mass="38730">MNSRFPSNHSGVEAHQEEDEENGVLIGRDQVEARPPQAMQTSMLVRIAMKVSRAKWFTFLRRVFHYQNGSRSHLGSNPFNSRDWMLLEFVALVVQICMSLITLCVTKTERPVWPMRIWIVGYDFGCAINLFILYWRYRHFHLRQGDDELSLHDLEHQRSNEDSRSLHLGDKCRASLDLFFAMWFVMGNVWIFDTRFGSFNRAPKLHILCITILAWNAIAYSFPFFLFLLLCIFVPMASNLIGYNMNLGSAEKGASDDQISQLLSWKYKQVEGSLQPGNPSSAKDNPECCICLAKYKEKEEMRQLPCSHIFHQKCVDQWLRIISCCPLCKQGLDI</sequence>
<dbReference type="AlphaFoldDB" id="A0A9Q1JRI7"/>
<dbReference type="InterPro" id="IPR013083">
    <property type="entry name" value="Znf_RING/FYVE/PHD"/>
</dbReference>
<evidence type="ECO:0000313" key="6">
    <source>
        <dbReference type="Proteomes" id="UP001153076"/>
    </source>
</evidence>
<dbReference type="PANTHER" id="PTHR46225:SF1">
    <property type="entry name" value="RING_U-BOX SUPERFAMILY PROTEIN"/>
    <property type="match status" value="1"/>
</dbReference>
<protein>
    <recommendedName>
        <fullName evidence="4">RING-type domain-containing protein</fullName>
    </recommendedName>
</protein>
<dbReference type="OrthoDB" id="8062037at2759"/>
<feature type="transmembrane region" description="Helical" evidence="3">
    <location>
        <begin position="212"/>
        <end position="237"/>
    </location>
</feature>
<comment type="caution">
    <text evidence="5">The sequence shown here is derived from an EMBL/GenBank/DDBJ whole genome shotgun (WGS) entry which is preliminary data.</text>
</comment>
<dbReference type="SUPFAM" id="SSF57850">
    <property type="entry name" value="RING/U-box"/>
    <property type="match status" value="1"/>
</dbReference>
<dbReference type="SMART" id="SM00184">
    <property type="entry name" value="RING"/>
    <property type="match status" value="1"/>
</dbReference>
<organism evidence="5 6">
    <name type="scientific">Carnegiea gigantea</name>
    <dbReference type="NCBI Taxonomy" id="171969"/>
    <lineage>
        <taxon>Eukaryota</taxon>
        <taxon>Viridiplantae</taxon>
        <taxon>Streptophyta</taxon>
        <taxon>Embryophyta</taxon>
        <taxon>Tracheophyta</taxon>
        <taxon>Spermatophyta</taxon>
        <taxon>Magnoliopsida</taxon>
        <taxon>eudicotyledons</taxon>
        <taxon>Gunneridae</taxon>
        <taxon>Pentapetalae</taxon>
        <taxon>Caryophyllales</taxon>
        <taxon>Cactineae</taxon>
        <taxon>Cactaceae</taxon>
        <taxon>Cactoideae</taxon>
        <taxon>Echinocereeae</taxon>
        <taxon>Carnegiea</taxon>
    </lineage>
</organism>
<proteinExistence type="predicted"/>
<keyword evidence="3" id="KW-0812">Transmembrane</keyword>
<keyword evidence="3" id="KW-1133">Transmembrane helix</keyword>
<feature type="region of interest" description="Disordered" evidence="2">
    <location>
        <begin position="1"/>
        <end position="20"/>
    </location>
</feature>
<feature type="transmembrane region" description="Helical" evidence="3">
    <location>
        <begin position="84"/>
        <end position="103"/>
    </location>
</feature>
<gene>
    <name evidence="5" type="ORF">Cgig2_027275</name>
</gene>
<evidence type="ECO:0000313" key="5">
    <source>
        <dbReference type="EMBL" id="KAJ8429663.1"/>
    </source>
</evidence>
<keyword evidence="1" id="KW-0479">Metal-binding</keyword>
<feature type="transmembrane region" description="Helical" evidence="3">
    <location>
        <begin position="115"/>
        <end position="135"/>
    </location>
</feature>
<name>A0A9Q1JRI7_9CARY</name>
<keyword evidence="1" id="KW-0863">Zinc-finger</keyword>
<keyword evidence="3" id="KW-0472">Membrane</keyword>
<dbReference type="Gene3D" id="3.30.40.10">
    <property type="entry name" value="Zinc/RING finger domain, C3HC4 (zinc finger)"/>
    <property type="match status" value="1"/>
</dbReference>
<evidence type="ECO:0000256" key="1">
    <source>
        <dbReference type="PROSITE-ProRule" id="PRU00175"/>
    </source>
</evidence>
<keyword evidence="1" id="KW-0862">Zinc</keyword>
<dbReference type="PANTHER" id="PTHR46225">
    <property type="entry name" value="C3H4 TYPE ZINC FINGER PROTEIN"/>
    <property type="match status" value="1"/>
</dbReference>
<accession>A0A9Q1JRI7</accession>
<dbReference type="GO" id="GO:0008270">
    <property type="term" value="F:zinc ion binding"/>
    <property type="evidence" value="ECO:0007669"/>
    <property type="project" value="UniProtKB-KW"/>
</dbReference>
<dbReference type="Proteomes" id="UP001153076">
    <property type="component" value="Unassembled WGS sequence"/>
</dbReference>
<evidence type="ECO:0000259" key="4">
    <source>
        <dbReference type="PROSITE" id="PS50089"/>
    </source>
</evidence>
<evidence type="ECO:0000256" key="2">
    <source>
        <dbReference type="SAM" id="MobiDB-lite"/>
    </source>
</evidence>
<dbReference type="PROSITE" id="PS50089">
    <property type="entry name" value="ZF_RING_2"/>
    <property type="match status" value="1"/>
</dbReference>